<keyword evidence="6" id="KW-0406">Ion transport</keyword>
<comment type="subcellular location">
    <subcellularLocation>
        <location evidence="1">Endomembrane system</location>
        <topology evidence="1">Multi-pass membrane protein</topology>
    </subcellularLocation>
</comment>
<proteinExistence type="inferred from homology"/>
<sequence>MLAGAEPLGKSLNVVALDGRILINKAKSRYIGKDVQTADQCAIASHASSGVNPQPTPDGLLIFKIRSPLLFIGCASQLSHLSSPLVLPSELLPTLASHLPNYYPSMKKTSTNSTPPYTDRIRSWARTHAHGGSTQPSNNTLPVANSTGASSLQEKNISRNGSHSNAAVLDSANQAAVAKDTGNANTSIGAASEAEGTGTVVEQDGQVKKKPNVALRFWLNVKKALFHSWVNVLLIFVPVGIAVAQVPNLSPAIVFAMNAIAIIPLAGLLSHATESVARKLGDAIGALLNVTFGNAVELIIFIIALVKDEIRIVQASLLGSILANLLLILGMAFFLGGLRFREQIYNSTVTQMSACLLSLSVISLVLPTAFHASFSNNDMADTQSLKISRGTSVILLLVYIIYLLFQLKSHSYMYESTPQHIIDEESTPGPAAAWLDTSSSESSSSSDSDSDGSSQSGNTVSKRVRRAIRNRRRRKSSVASADTDANTASLGTNNASPLAEGSKSSDSTGHGFFPRPNTGGSEEAIEEEPSKRHGKRKHKHSKRKHHRRRTNSTPLDDADEKAVSSPPSENVVGLVLGGNIGNANSNGEPRRVDFADNVGGFDGNVESNVEGGAAGGKRPFKNVRGLSFRPVRNIAPPVFTRNAQDLPTPAGGSVPRVRYGIRRTNSLPGRLNEMQYRAPGALMPSQIPSAALAENAADAEIHEDDMSRTAAVGMLLISTALVAVCAEFMVNSIDGLVDNSPLGETFIGLIILPIVGNAAEHVTAVTVAMKNKMDLCIGVAVGSSIQIAIFVTPLVVILGWIMDRDMTLYFTLFETVCLFVSTFIVNFLVLDGRSNYLEGALLCATYVIIAVVAFYYPAEDQASAWGQ</sequence>
<evidence type="ECO:0000256" key="5">
    <source>
        <dbReference type="ARBA" id="ARBA00022989"/>
    </source>
</evidence>
<name>A0ABR2X6V0_9PEZI</name>
<feature type="transmembrane region" description="Helical" evidence="9">
    <location>
        <begin position="836"/>
        <end position="856"/>
    </location>
</feature>
<keyword evidence="4 9" id="KW-0812">Transmembrane</keyword>
<feature type="transmembrane region" description="Helical" evidence="9">
    <location>
        <begin position="775"/>
        <end position="802"/>
    </location>
</feature>
<feature type="transmembrane region" description="Helical" evidence="9">
    <location>
        <begin position="252"/>
        <end position="272"/>
    </location>
</feature>
<dbReference type="Gene3D" id="1.20.1420.30">
    <property type="entry name" value="NCX, central ion-binding region"/>
    <property type="match status" value="2"/>
</dbReference>
<evidence type="ECO:0000256" key="4">
    <source>
        <dbReference type="ARBA" id="ARBA00022692"/>
    </source>
</evidence>
<evidence type="ECO:0000256" key="6">
    <source>
        <dbReference type="ARBA" id="ARBA00023065"/>
    </source>
</evidence>
<comment type="caution">
    <text evidence="11">The sequence shown here is derived from an EMBL/GenBank/DDBJ whole genome shotgun (WGS) entry which is preliminary data.</text>
</comment>
<feature type="compositionally biased region" description="Low complexity" evidence="8">
    <location>
        <begin position="436"/>
        <end position="456"/>
    </location>
</feature>
<comment type="similarity">
    <text evidence="2">Belongs to the Ca(2+):cation antiporter (CaCA) (TC 2.A.19) family.</text>
</comment>
<dbReference type="InterPro" id="IPR004837">
    <property type="entry name" value="NaCa_Exmemb"/>
</dbReference>
<dbReference type="EMBL" id="JARVKM010000121">
    <property type="protein sequence ID" value="KAK9769503.1"/>
    <property type="molecule type" value="Genomic_DNA"/>
</dbReference>
<accession>A0ABR2X6V0</accession>
<evidence type="ECO:0000259" key="10">
    <source>
        <dbReference type="Pfam" id="PF01699"/>
    </source>
</evidence>
<feature type="domain" description="Sodium/calcium exchanger membrane region" evidence="10">
    <location>
        <begin position="252"/>
        <end position="407"/>
    </location>
</feature>
<reference evidence="11 12" key="1">
    <citation type="submission" date="2024-02" db="EMBL/GenBank/DDBJ databases">
        <title>First draft genome assembly of two strains of Seiridium cardinale.</title>
        <authorList>
            <person name="Emiliani G."/>
            <person name="Scali E."/>
        </authorList>
    </citation>
    <scope>NUCLEOTIDE SEQUENCE [LARGE SCALE GENOMIC DNA]</scope>
    <source>
        <strain evidence="11 12">BM-138-000479</strain>
    </source>
</reference>
<keyword evidence="3" id="KW-0813">Transport</keyword>
<keyword evidence="7 9" id="KW-0472">Membrane</keyword>
<dbReference type="PANTHER" id="PTHR31503:SF18">
    <property type="entry name" value="CA(2+)_H(+) EXCHANGER, PUTATIVE (EUROFUNG)-RELATED"/>
    <property type="match status" value="1"/>
</dbReference>
<evidence type="ECO:0000256" key="7">
    <source>
        <dbReference type="ARBA" id="ARBA00023136"/>
    </source>
</evidence>
<feature type="transmembrane region" description="Helical" evidence="9">
    <location>
        <begin position="284"/>
        <end position="306"/>
    </location>
</feature>
<feature type="compositionally biased region" description="Basic residues" evidence="8">
    <location>
        <begin position="462"/>
        <end position="476"/>
    </location>
</feature>
<feature type="domain" description="Sodium/calcium exchanger membrane region" evidence="10">
    <location>
        <begin position="711"/>
        <end position="854"/>
    </location>
</feature>
<feature type="transmembrane region" description="Helical" evidence="9">
    <location>
        <begin position="745"/>
        <end position="768"/>
    </location>
</feature>
<evidence type="ECO:0000256" key="8">
    <source>
        <dbReference type="SAM" id="MobiDB-lite"/>
    </source>
</evidence>
<feature type="transmembrane region" description="Helical" evidence="9">
    <location>
        <begin position="356"/>
        <end position="375"/>
    </location>
</feature>
<organism evidence="11 12">
    <name type="scientific">Seiridium cardinale</name>
    <dbReference type="NCBI Taxonomy" id="138064"/>
    <lineage>
        <taxon>Eukaryota</taxon>
        <taxon>Fungi</taxon>
        <taxon>Dikarya</taxon>
        <taxon>Ascomycota</taxon>
        <taxon>Pezizomycotina</taxon>
        <taxon>Sordariomycetes</taxon>
        <taxon>Xylariomycetidae</taxon>
        <taxon>Amphisphaeriales</taxon>
        <taxon>Sporocadaceae</taxon>
        <taxon>Seiridium</taxon>
    </lineage>
</organism>
<feature type="transmembrane region" description="Helical" evidence="9">
    <location>
        <begin position="224"/>
        <end position="246"/>
    </location>
</feature>
<feature type="transmembrane region" description="Helical" evidence="9">
    <location>
        <begin position="387"/>
        <end position="405"/>
    </location>
</feature>
<feature type="region of interest" description="Disordered" evidence="8">
    <location>
        <begin position="423"/>
        <end position="569"/>
    </location>
</feature>
<evidence type="ECO:0000256" key="1">
    <source>
        <dbReference type="ARBA" id="ARBA00004127"/>
    </source>
</evidence>
<feature type="transmembrane region" description="Helical" evidence="9">
    <location>
        <begin position="808"/>
        <end position="829"/>
    </location>
</feature>
<keyword evidence="5 9" id="KW-1133">Transmembrane helix</keyword>
<feature type="compositionally biased region" description="Polar residues" evidence="8">
    <location>
        <begin position="132"/>
        <end position="157"/>
    </location>
</feature>
<feature type="transmembrane region" description="Helical" evidence="9">
    <location>
        <begin position="312"/>
        <end position="335"/>
    </location>
</feature>
<evidence type="ECO:0000256" key="2">
    <source>
        <dbReference type="ARBA" id="ARBA00008170"/>
    </source>
</evidence>
<evidence type="ECO:0000313" key="12">
    <source>
        <dbReference type="Proteomes" id="UP001465668"/>
    </source>
</evidence>
<dbReference type="Proteomes" id="UP001465668">
    <property type="component" value="Unassembled WGS sequence"/>
</dbReference>
<feature type="compositionally biased region" description="Polar residues" evidence="8">
    <location>
        <begin position="483"/>
        <end position="508"/>
    </location>
</feature>
<evidence type="ECO:0000256" key="3">
    <source>
        <dbReference type="ARBA" id="ARBA00022448"/>
    </source>
</evidence>
<protein>
    <submittedName>
        <fullName evidence="11">Sodium/calcium exchanger membrane region domain-containing protein</fullName>
    </submittedName>
</protein>
<feature type="region of interest" description="Disordered" evidence="8">
    <location>
        <begin position="128"/>
        <end position="157"/>
    </location>
</feature>
<gene>
    <name evidence="11" type="ORF">SCAR479_13814</name>
</gene>
<keyword evidence="12" id="KW-1185">Reference proteome</keyword>
<evidence type="ECO:0000256" key="9">
    <source>
        <dbReference type="SAM" id="Phobius"/>
    </source>
</evidence>
<dbReference type="Pfam" id="PF01699">
    <property type="entry name" value="Na_Ca_ex"/>
    <property type="match status" value="2"/>
</dbReference>
<feature type="compositionally biased region" description="Basic residues" evidence="8">
    <location>
        <begin position="532"/>
        <end position="550"/>
    </location>
</feature>
<dbReference type="PANTHER" id="PTHR31503">
    <property type="entry name" value="VACUOLAR CALCIUM ION TRANSPORTER"/>
    <property type="match status" value="1"/>
</dbReference>
<dbReference type="InterPro" id="IPR004713">
    <property type="entry name" value="CaH_exchang"/>
</dbReference>
<evidence type="ECO:0000313" key="11">
    <source>
        <dbReference type="EMBL" id="KAK9769503.1"/>
    </source>
</evidence>
<feature type="transmembrane region" description="Helical" evidence="9">
    <location>
        <begin position="710"/>
        <end position="733"/>
    </location>
</feature>
<dbReference type="InterPro" id="IPR044880">
    <property type="entry name" value="NCX_ion-bd_dom_sf"/>
</dbReference>